<feature type="domain" description="HTH marR-type" evidence="4">
    <location>
        <begin position="4"/>
        <end position="137"/>
    </location>
</feature>
<dbReference type="RefSeq" id="WP_106988565.1">
    <property type="nucleotide sequence ID" value="NZ_DAWBWI010000334.1"/>
</dbReference>
<gene>
    <name evidence="6" type="ORF">C7U55_10755</name>
    <name evidence="5" type="ORF">LJD69_11960</name>
</gene>
<organism evidence="6 7">
    <name type="scientific">Faecalibacillus faecis</name>
    <dbReference type="NCBI Taxonomy" id="1982628"/>
    <lineage>
        <taxon>Bacteria</taxon>
        <taxon>Bacillati</taxon>
        <taxon>Bacillota</taxon>
        <taxon>Erysipelotrichia</taxon>
        <taxon>Erysipelotrichales</taxon>
        <taxon>Coprobacillaceae</taxon>
        <taxon>Faecalibacillus</taxon>
    </lineage>
</organism>
<dbReference type="Gene3D" id="1.10.10.10">
    <property type="entry name" value="Winged helix-like DNA-binding domain superfamily/Winged helix DNA-binding domain"/>
    <property type="match status" value="1"/>
</dbReference>
<keyword evidence="3" id="KW-0804">Transcription</keyword>
<comment type="caution">
    <text evidence="6">The sequence shown here is derived from an EMBL/GenBank/DDBJ whole genome shotgun (WGS) entry which is preliminary data.</text>
</comment>
<dbReference type="EMBL" id="PYLP01000017">
    <property type="protein sequence ID" value="PST38145.1"/>
    <property type="molecule type" value="Genomic_DNA"/>
</dbReference>
<dbReference type="Proteomes" id="UP001198439">
    <property type="component" value="Unassembled WGS sequence"/>
</dbReference>
<dbReference type="InterPro" id="IPR023187">
    <property type="entry name" value="Tscrpt_reg_MarR-type_CS"/>
</dbReference>
<evidence type="ECO:0000256" key="2">
    <source>
        <dbReference type="ARBA" id="ARBA00023125"/>
    </source>
</evidence>
<sequence>MNQEYQVLVALDLLTTQMNKYANKKLKPYGLKFNELNIIRFVAQTNKVVYQKTICQNFQLPHSTVVGIVFRLEDKGWLLMGNSHFDKRHTRIVITDKGKNLIQETEDIYQDIMNKMKMILSEEEIENCIHSIDQIKELFK</sequence>
<dbReference type="SUPFAM" id="SSF46785">
    <property type="entry name" value="Winged helix' DNA-binding domain"/>
    <property type="match status" value="1"/>
</dbReference>
<name>A0A2T3FS85_9FIRM</name>
<protein>
    <submittedName>
        <fullName evidence="5">MarR family winged helix-turn-helix transcriptional regulator</fullName>
    </submittedName>
</protein>
<evidence type="ECO:0000313" key="5">
    <source>
        <dbReference type="EMBL" id="MCB8611306.1"/>
    </source>
</evidence>
<dbReference type="PROSITE" id="PS50995">
    <property type="entry name" value="HTH_MARR_2"/>
    <property type="match status" value="1"/>
</dbReference>
<reference evidence="7" key="1">
    <citation type="submission" date="2018-03" db="EMBL/GenBank/DDBJ databases">
        <title>Lachnoclostridium SNUG30370 gen.nov., sp.nov., isolated from human faeces.</title>
        <authorList>
            <person name="Seo B."/>
            <person name="Jeon K."/>
            <person name="Ko G."/>
        </authorList>
    </citation>
    <scope>NUCLEOTIDE SEQUENCE [LARGE SCALE GENOMIC DNA]</scope>
    <source>
        <strain evidence="7">SNUG30370</strain>
    </source>
</reference>
<keyword evidence="1" id="KW-0805">Transcription regulation</keyword>
<dbReference type="InterPro" id="IPR036390">
    <property type="entry name" value="WH_DNA-bd_sf"/>
</dbReference>
<keyword evidence="2" id="KW-0238">DNA-binding</keyword>
<dbReference type="PANTHER" id="PTHR42756">
    <property type="entry name" value="TRANSCRIPTIONAL REGULATOR, MARR"/>
    <property type="match status" value="1"/>
</dbReference>
<dbReference type="GO" id="GO:0003700">
    <property type="term" value="F:DNA-binding transcription factor activity"/>
    <property type="evidence" value="ECO:0007669"/>
    <property type="project" value="InterPro"/>
</dbReference>
<evidence type="ECO:0000256" key="1">
    <source>
        <dbReference type="ARBA" id="ARBA00023015"/>
    </source>
</evidence>
<evidence type="ECO:0000259" key="4">
    <source>
        <dbReference type="PROSITE" id="PS50995"/>
    </source>
</evidence>
<dbReference type="GO" id="GO:0003677">
    <property type="term" value="F:DNA binding"/>
    <property type="evidence" value="ECO:0007669"/>
    <property type="project" value="UniProtKB-KW"/>
</dbReference>
<accession>A0A2T3FS85</accession>
<evidence type="ECO:0000313" key="6">
    <source>
        <dbReference type="EMBL" id="PST38145.1"/>
    </source>
</evidence>
<reference evidence="5" key="3">
    <citation type="submission" date="2021-10" db="EMBL/GenBank/DDBJ databases">
        <title>Collection of gut derived symbiotic bacterial strains cultured from healthy donors.</title>
        <authorList>
            <person name="Lin H."/>
            <person name="Littmann E."/>
            <person name="Kohout C."/>
            <person name="Pamer E.G."/>
        </authorList>
    </citation>
    <scope>NUCLEOTIDE SEQUENCE</scope>
    <source>
        <strain evidence="5">DFI.4.48</strain>
    </source>
</reference>
<dbReference type="InterPro" id="IPR036388">
    <property type="entry name" value="WH-like_DNA-bd_sf"/>
</dbReference>
<dbReference type="GeneID" id="77471568"/>
<dbReference type="InterPro" id="IPR000835">
    <property type="entry name" value="HTH_MarR-typ"/>
</dbReference>
<reference evidence="6" key="2">
    <citation type="journal article" date="2019" name="Int. J. Syst. Evol. Microbiol.">
        <title>Faecalibacillus intestinalis gen. nov., sp. nov. and Faecalibacillus faecis sp. nov., isolated from human faeces.</title>
        <authorList>
            <person name="Seo B."/>
            <person name="Jeon K."/>
            <person name="Baek I."/>
            <person name="Lee Y.M."/>
            <person name="Baek K."/>
            <person name="Ko G."/>
        </authorList>
    </citation>
    <scope>NUCLEOTIDE SEQUENCE</scope>
    <source>
        <strain evidence="6">SNUG30370</strain>
    </source>
</reference>
<dbReference type="Proteomes" id="UP000241201">
    <property type="component" value="Unassembled WGS sequence"/>
</dbReference>
<proteinExistence type="predicted"/>
<dbReference type="AlphaFoldDB" id="A0A2T3FS85"/>
<keyword evidence="7" id="KW-1185">Reference proteome</keyword>
<dbReference type="Pfam" id="PF13463">
    <property type="entry name" value="HTH_27"/>
    <property type="match status" value="1"/>
</dbReference>
<dbReference type="PROSITE" id="PS01117">
    <property type="entry name" value="HTH_MARR_1"/>
    <property type="match status" value="1"/>
</dbReference>
<dbReference type="PANTHER" id="PTHR42756:SF1">
    <property type="entry name" value="TRANSCRIPTIONAL REPRESSOR OF EMRAB OPERON"/>
    <property type="match status" value="1"/>
</dbReference>
<dbReference type="EMBL" id="JAJDKZ010000047">
    <property type="protein sequence ID" value="MCB8611306.1"/>
    <property type="molecule type" value="Genomic_DNA"/>
</dbReference>
<dbReference type="SMART" id="SM00347">
    <property type="entry name" value="HTH_MARR"/>
    <property type="match status" value="1"/>
</dbReference>
<evidence type="ECO:0000256" key="3">
    <source>
        <dbReference type="ARBA" id="ARBA00023163"/>
    </source>
</evidence>
<evidence type="ECO:0000313" key="7">
    <source>
        <dbReference type="Proteomes" id="UP000241201"/>
    </source>
</evidence>